<evidence type="ECO:0000256" key="3">
    <source>
        <dbReference type="ARBA" id="ARBA00022679"/>
    </source>
</evidence>
<evidence type="ECO:0000256" key="6">
    <source>
        <dbReference type="PIRSR" id="PIRSR003085-1"/>
    </source>
</evidence>
<dbReference type="SUPFAM" id="SSF53335">
    <property type="entry name" value="S-adenosyl-L-methionine-dependent methyltransferases"/>
    <property type="match status" value="1"/>
</dbReference>
<evidence type="ECO:0000313" key="7">
    <source>
        <dbReference type="EMBL" id="NLS11456.1"/>
    </source>
</evidence>
<keyword evidence="2 7" id="KW-0489">Methyltransferase</keyword>
<dbReference type="EMBL" id="JABAIK010000001">
    <property type="protein sequence ID" value="NLS11456.1"/>
    <property type="molecule type" value="Genomic_DNA"/>
</dbReference>
<dbReference type="InterPro" id="IPR003333">
    <property type="entry name" value="CMAS"/>
</dbReference>
<dbReference type="CDD" id="cd02440">
    <property type="entry name" value="AdoMet_MTases"/>
    <property type="match status" value="1"/>
</dbReference>
<dbReference type="Gene3D" id="3.40.50.150">
    <property type="entry name" value="Vaccinia Virus protein VP39"/>
    <property type="match status" value="1"/>
</dbReference>
<feature type="active site" evidence="6">
    <location>
        <position position="395"/>
    </location>
</feature>
<dbReference type="GO" id="GO:0008610">
    <property type="term" value="P:lipid biosynthetic process"/>
    <property type="evidence" value="ECO:0007669"/>
    <property type="project" value="InterPro"/>
</dbReference>
<dbReference type="RefSeq" id="WP_168834558.1">
    <property type="nucleotide sequence ID" value="NZ_JABAIK010000001.1"/>
</dbReference>
<proteinExistence type="inferred from homology"/>
<protein>
    <submittedName>
        <fullName evidence="7">Class I SAM-dependent methyltransferase</fullName>
    </submittedName>
</protein>
<comment type="caution">
    <text evidence="7">The sequence shown here is derived from an EMBL/GenBank/DDBJ whole genome shotgun (WGS) entry which is preliminary data.</text>
</comment>
<organism evidence="7 8">
    <name type="scientific">Vibrio agarilyticus</name>
    <dbReference type="NCBI Taxonomy" id="2726741"/>
    <lineage>
        <taxon>Bacteria</taxon>
        <taxon>Pseudomonadati</taxon>
        <taxon>Pseudomonadota</taxon>
        <taxon>Gammaproteobacteria</taxon>
        <taxon>Vibrionales</taxon>
        <taxon>Vibrionaceae</taxon>
        <taxon>Vibrio</taxon>
    </lineage>
</organism>
<evidence type="ECO:0000313" key="8">
    <source>
        <dbReference type="Proteomes" id="UP000535589"/>
    </source>
</evidence>
<evidence type="ECO:0000256" key="2">
    <source>
        <dbReference type="ARBA" id="ARBA00022603"/>
    </source>
</evidence>
<evidence type="ECO:0000256" key="5">
    <source>
        <dbReference type="ARBA" id="ARBA00023098"/>
    </source>
</evidence>
<dbReference type="InterPro" id="IPR050723">
    <property type="entry name" value="CFA/CMAS"/>
</dbReference>
<name>A0A7X8YFL2_9VIBR</name>
<keyword evidence="3 7" id="KW-0808">Transferase</keyword>
<keyword evidence="8" id="KW-1185">Reference proteome</keyword>
<keyword evidence="4" id="KW-0949">S-adenosyl-L-methionine</keyword>
<evidence type="ECO:0000256" key="1">
    <source>
        <dbReference type="ARBA" id="ARBA00010815"/>
    </source>
</evidence>
<keyword evidence="5" id="KW-0443">Lipid metabolism</keyword>
<comment type="similarity">
    <text evidence="1">Belongs to the CFA/CMAS family.</text>
</comment>
<dbReference type="PANTHER" id="PTHR43667:SF2">
    <property type="entry name" value="FATTY ACID C-METHYL TRANSFERASE"/>
    <property type="match status" value="1"/>
</dbReference>
<dbReference type="PANTHER" id="PTHR43667">
    <property type="entry name" value="CYCLOPROPANE-FATTY-ACYL-PHOSPHOLIPID SYNTHASE"/>
    <property type="match status" value="1"/>
</dbReference>
<dbReference type="Pfam" id="PF02353">
    <property type="entry name" value="CMAS"/>
    <property type="match status" value="1"/>
</dbReference>
<dbReference type="GO" id="GO:0008168">
    <property type="term" value="F:methyltransferase activity"/>
    <property type="evidence" value="ECO:0007669"/>
    <property type="project" value="UniProtKB-KW"/>
</dbReference>
<dbReference type="PIRSF" id="PIRSF003085">
    <property type="entry name" value="CMAS"/>
    <property type="match status" value="1"/>
</dbReference>
<dbReference type="AlphaFoldDB" id="A0A7X8YFL2"/>
<dbReference type="InterPro" id="IPR029063">
    <property type="entry name" value="SAM-dependent_MTases_sf"/>
</dbReference>
<dbReference type="GO" id="GO:0032259">
    <property type="term" value="P:methylation"/>
    <property type="evidence" value="ECO:0007669"/>
    <property type="project" value="UniProtKB-KW"/>
</dbReference>
<reference evidence="7 8" key="1">
    <citation type="submission" date="2020-04" db="EMBL/GenBank/DDBJ databases">
        <title>Vibrio sp. SM6, a novel species isolated from seawater.</title>
        <authorList>
            <person name="Wang X."/>
        </authorList>
    </citation>
    <scope>NUCLEOTIDE SEQUENCE [LARGE SCALE GENOMIC DNA]</scope>
    <source>
        <strain evidence="7 8">SM6</strain>
    </source>
</reference>
<sequence>MLETHSFTIPTTQSPAQKSARQVVLHLLSALENGQLRVTEHFDPAQPPETIEFGQSLPNQSKADIQIYHPNFYQRVLRGGSIAAAEAYIDGWWESHDLTQLMYLLAKNIETLDKLDAKTRWLTQWIEKLSHWRRRNTQKQAEENISAHYDLGNELYHAFLDQRMLYSAAIYQADDDSLEQAQINKMTRLCEQLQLKPQDHVIEIGTGWGAMAIFMAQQFGCKVTTTTISTEQYDYAHAQIERLGLSEQITLLKKDYRELTGQFDKLVSIEMIEAVGKQYLPSYIEQCHALLKPGGLMAIQAITIADQRYHSYANSVDFIQKYIFPGGFLPSVSVLTQMATERSSLVLRDLHDIGLDYAQTLREWRARFEAAQSHVLELGYDERFIRLWRYYFCYCEGGFLARTISTVQLTFERR</sequence>
<accession>A0A7X8YFL2</accession>
<evidence type="ECO:0000256" key="4">
    <source>
        <dbReference type="ARBA" id="ARBA00022691"/>
    </source>
</evidence>
<dbReference type="Proteomes" id="UP000535589">
    <property type="component" value="Unassembled WGS sequence"/>
</dbReference>
<gene>
    <name evidence="7" type="ORF">HGP28_00960</name>
</gene>